<name>A0AAQ3SQ17_PASNO</name>
<dbReference type="Proteomes" id="UP001341281">
    <property type="component" value="Chromosome 02"/>
</dbReference>
<gene>
    <name evidence="1" type="ORF">U9M48_008469</name>
</gene>
<evidence type="ECO:0000313" key="2">
    <source>
        <dbReference type="Proteomes" id="UP001341281"/>
    </source>
</evidence>
<sequence>MAARRRRTWSGAPPAHRTRPLCPASSCTCSYTSSCDSLCSVPVPSGLLAGWGSEPEVLLGGGAVAGVAAAAELCEAAHRRRHLNLRYLDISPSCWDCQITGHGLISMQSLAALATSCPYRYGDWPGSPIRECFICSSCFAFPSEADLLTTFREPLLHKERVLRKLVMIPMNSSTWYKITVLHADEGWESD</sequence>
<dbReference type="AlphaFoldDB" id="A0AAQ3SQ17"/>
<accession>A0AAQ3SQ17</accession>
<organism evidence="1 2">
    <name type="scientific">Paspalum notatum var. saurae</name>
    <dbReference type="NCBI Taxonomy" id="547442"/>
    <lineage>
        <taxon>Eukaryota</taxon>
        <taxon>Viridiplantae</taxon>
        <taxon>Streptophyta</taxon>
        <taxon>Embryophyta</taxon>
        <taxon>Tracheophyta</taxon>
        <taxon>Spermatophyta</taxon>
        <taxon>Magnoliopsida</taxon>
        <taxon>Liliopsida</taxon>
        <taxon>Poales</taxon>
        <taxon>Poaceae</taxon>
        <taxon>PACMAD clade</taxon>
        <taxon>Panicoideae</taxon>
        <taxon>Andropogonodae</taxon>
        <taxon>Paspaleae</taxon>
        <taxon>Paspalinae</taxon>
        <taxon>Paspalum</taxon>
    </lineage>
</organism>
<protein>
    <submittedName>
        <fullName evidence="1">Uncharacterized protein</fullName>
    </submittedName>
</protein>
<proteinExistence type="predicted"/>
<dbReference type="EMBL" id="CP144746">
    <property type="protein sequence ID" value="WVZ58172.1"/>
    <property type="molecule type" value="Genomic_DNA"/>
</dbReference>
<reference evidence="1 2" key="1">
    <citation type="submission" date="2024-02" db="EMBL/GenBank/DDBJ databases">
        <title>High-quality chromosome-scale genome assembly of Pensacola bahiagrass (Paspalum notatum Flugge var. saurae).</title>
        <authorList>
            <person name="Vega J.M."/>
            <person name="Podio M."/>
            <person name="Orjuela J."/>
            <person name="Siena L.A."/>
            <person name="Pessino S.C."/>
            <person name="Combes M.C."/>
            <person name="Mariac C."/>
            <person name="Albertini E."/>
            <person name="Pupilli F."/>
            <person name="Ortiz J.P.A."/>
            <person name="Leblanc O."/>
        </authorList>
    </citation>
    <scope>NUCLEOTIDE SEQUENCE [LARGE SCALE GENOMIC DNA]</scope>
    <source>
        <strain evidence="1">R1</strain>
        <tissue evidence="1">Leaf</tissue>
    </source>
</reference>
<evidence type="ECO:0000313" key="1">
    <source>
        <dbReference type="EMBL" id="WVZ58172.1"/>
    </source>
</evidence>
<keyword evidence="2" id="KW-1185">Reference proteome</keyword>